<dbReference type="NCBIfam" id="TIGR00756">
    <property type="entry name" value="PPR"/>
    <property type="match status" value="6"/>
</dbReference>
<evidence type="ECO:0000256" key="8">
    <source>
        <dbReference type="ARBA" id="ARBA00022840"/>
    </source>
</evidence>
<dbReference type="PROSITE" id="PS00108">
    <property type="entry name" value="PROTEIN_KINASE_ST"/>
    <property type="match status" value="1"/>
</dbReference>
<feature type="repeat" description="PPR" evidence="11">
    <location>
        <begin position="887"/>
        <end position="921"/>
    </location>
</feature>
<name>A0A4V4H7D4_MUSBA</name>
<keyword evidence="6 12" id="KW-0547">Nucleotide-binding</keyword>
<evidence type="ECO:0000256" key="2">
    <source>
        <dbReference type="ARBA" id="ARBA00012406"/>
    </source>
</evidence>
<feature type="repeat" description="PPR" evidence="11">
    <location>
        <begin position="922"/>
        <end position="956"/>
    </location>
</feature>
<feature type="region of interest" description="Disordered" evidence="13">
    <location>
        <begin position="266"/>
        <end position="289"/>
    </location>
</feature>
<dbReference type="Gene3D" id="3.30.200.20">
    <property type="entry name" value="Phosphorylase Kinase, domain 1"/>
    <property type="match status" value="1"/>
</dbReference>
<keyword evidence="16" id="KW-1185">Reference proteome</keyword>
<accession>A0A4V4H7D4</accession>
<dbReference type="SUPFAM" id="SSF56112">
    <property type="entry name" value="Protein kinase-like (PK-like)"/>
    <property type="match status" value="1"/>
</dbReference>
<dbReference type="SMART" id="SM00220">
    <property type="entry name" value="S_TKc"/>
    <property type="match status" value="1"/>
</dbReference>
<dbReference type="PANTHER" id="PTHR48016">
    <property type="entry name" value="MAP KINASE KINASE KINASE SSK2-RELATED-RELATED"/>
    <property type="match status" value="1"/>
</dbReference>
<feature type="region of interest" description="Disordered" evidence="13">
    <location>
        <begin position="198"/>
        <end position="245"/>
    </location>
</feature>
<evidence type="ECO:0000256" key="4">
    <source>
        <dbReference type="ARBA" id="ARBA00022679"/>
    </source>
</evidence>
<keyword evidence="7" id="KW-0418">Kinase</keyword>
<feature type="region of interest" description="Disordered" evidence="13">
    <location>
        <begin position="45"/>
        <end position="65"/>
    </location>
</feature>
<feature type="domain" description="Protein kinase" evidence="14">
    <location>
        <begin position="352"/>
        <end position="589"/>
    </location>
</feature>
<evidence type="ECO:0000256" key="12">
    <source>
        <dbReference type="PROSITE-ProRule" id="PRU10141"/>
    </source>
</evidence>
<proteinExistence type="inferred from homology"/>
<comment type="similarity">
    <text evidence="1">Belongs to the protein kinase superfamily. STE Ser/Thr protein kinase family. MAP kinase kinase kinase subfamily.</text>
</comment>
<dbReference type="Gene3D" id="1.25.40.10">
    <property type="entry name" value="Tetratricopeptide repeat domain"/>
    <property type="match status" value="3"/>
</dbReference>
<evidence type="ECO:0000313" key="16">
    <source>
        <dbReference type="Proteomes" id="UP000317650"/>
    </source>
</evidence>
<dbReference type="PROSITE" id="PS50011">
    <property type="entry name" value="PROTEIN_KINASE_DOM"/>
    <property type="match status" value="1"/>
</dbReference>
<dbReference type="AlphaFoldDB" id="A0A4V4H7D4"/>
<feature type="binding site" evidence="12">
    <location>
        <position position="380"/>
    </location>
    <ligand>
        <name>ATP</name>
        <dbReference type="ChEBI" id="CHEBI:30616"/>
    </ligand>
</feature>
<comment type="catalytic activity">
    <reaction evidence="10">
        <text>L-seryl-[protein] + ATP = O-phospho-L-seryl-[protein] + ADP + H(+)</text>
        <dbReference type="Rhea" id="RHEA:17989"/>
        <dbReference type="Rhea" id="RHEA-COMP:9863"/>
        <dbReference type="Rhea" id="RHEA-COMP:11604"/>
        <dbReference type="ChEBI" id="CHEBI:15378"/>
        <dbReference type="ChEBI" id="CHEBI:29999"/>
        <dbReference type="ChEBI" id="CHEBI:30616"/>
        <dbReference type="ChEBI" id="CHEBI:83421"/>
        <dbReference type="ChEBI" id="CHEBI:456216"/>
        <dbReference type="EC" id="2.7.11.25"/>
    </reaction>
</comment>
<feature type="region of interest" description="Disordered" evidence="13">
    <location>
        <begin position="311"/>
        <end position="335"/>
    </location>
</feature>
<gene>
    <name evidence="15" type="ORF">C4D60_Mb01t15620</name>
</gene>
<feature type="compositionally biased region" description="Polar residues" evidence="13">
    <location>
        <begin position="10"/>
        <end position="26"/>
    </location>
</feature>
<dbReference type="Pfam" id="PF01535">
    <property type="entry name" value="PPR"/>
    <property type="match status" value="2"/>
</dbReference>
<sequence>MFFNRRRDASSSGRGTMDSSKQQQATGRRPQLVRRNAVKYVEYDAAGSSSTSISSAATEENPDLRAGRPLDLFSSAYAQQTSFRIDGSIEGEVDILCRSLGLNSPEDFAISEDDWERHKARLSSDVLPRSRLLQLDSPTHKDPAFASEDPILVSDWTPLKPISASAEVIVSQIGPEEECGQLTDDSKVETGVVGGQSCVSPSSGGGGIRGVRPPVLSPPPPMTKFSSPPLRHEPDNSSSTLKPPPLISLAATDAASLTSDIVRSVAPEESDLEAGGKKSVDSEENKGKGEILVGDEVSEEELRELWLQDTPEDFTGTSSYSTMNDDESCSTTTETTFTISPNGRLKRKIKSWMRGMLLGSGSYGMVYEGISDEGIFFAVKEVSLLDQGSNAEQCIIQLEQEIALLSQFEHENIVQYYGTDKEIALLSQFEHENIVQYYGTDKILNGLNYLHERNIVHRDIKCANILVHANGSVKLADFGLAKEMTKVTLLKSCKGSVYWMAPEVINPRRSYGPAADIWSLGCTVLEMLTRQIPYPNLEWTQALYRIGHGEQPSIPSYLSKDACDFISQCVKVNPDDRPTASQLLEHPFCSNRNLPQTSSAKIPSNSPHTLNPKGRKDNKEETMVLLHINTSEMDPHQLPELQPLMAIEYTPSASGEISVEEFREWLKRFDGDKDGCNKSWSPNREGMRLLRRLCAPHFRYYCACTNKTRPFADLVFPRQPSQDPTFTPQNPPPTVSEVCNLISQTYEDGNQKLRSLHVDLTDEQAVAAVALLAETEGSMVAFSFFCWAVARPRFRHFLRFYVTAACSLVGLGNLEKAQEVMSCMAMSFSEVGRLKEAVDMVFEMRSQGLPISIHTMNLVLRAAVGSGLIEYAEQLFAEMPANGMYPNSCSFKTMIATYCRQGRVSDVERLLRMVEETGHGIDNVTCTLVVDAFCKKGCVSWVFRFFRKMLEIGLAPNVINYTTLIDALCKRGSVKQGFQVLEEMVGRGLKPNVYTHTALIDGLCKIGWTDRAFRLFLKLVRSNSYKPNVCTYTAMIRGYCKESKLNRAEMLLTRMREQGLTPNTNTYTTLIDGHCKAGNLEQAYELMDQMTSVPRFGGHKLFSKLLATRASNHFCGPILVYIPKMSLQIVDSSLLRMMTVEDSQAVARQLTTEAPNRDNNVSIF</sequence>
<dbReference type="InterPro" id="IPR011990">
    <property type="entry name" value="TPR-like_helical_dom_sf"/>
</dbReference>
<evidence type="ECO:0000256" key="5">
    <source>
        <dbReference type="ARBA" id="ARBA00022737"/>
    </source>
</evidence>
<dbReference type="GO" id="GO:0005524">
    <property type="term" value="F:ATP binding"/>
    <property type="evidence" value="ECO:0007669"/>
    <property type="project" value="UniProtKB-UniRule"/>
</dbReference>
<organism evidence="15 16">
    <name type="scientific">Musa balbisiana</name>
    <name type="common">Banana</name>
    <dbReference type="NCBI Taxonomy" id="52838"/>
    <lineage>
        <taxon>Eukaryota</taxon>
        <taxon>Viridiplantae</taxon>
        <taxon>Streptophyta</taxon>
        <taxon>Embryophyta</taxon>
        <taxon>Tracheophyta</taxon>
        <taxon>Spermatophyta</taxon>
        <taxon>Magnoliopsida</taxon>
        <taxon>Liliopsida</taxon>
        <taxon>Zingiberales</taxon>
        <taxon>Musaceae</taxon>
        <taxon>Musa</taxon>
    </lineage>
</organism>
<dbReference type="FunFam" id="1.10.510.10:FF:000716">
    <property type="entry name" value="Protein kinase byr2-like"/>
    <property type="match status" value="1"/>
</dbReference>
<evidence type="ECO:0000256" key="1">
    <source>
        <dbReference type="ARBA" id="ARBA00006529"/>
    </source>
</evidence>
<dbReference type="PROSITE" id="PS51375">
    <property type="entry name" value="PPR"/>
    <property type="match status" value="7"/>
</dbReference>
<keyword evidence="8 12" id="KW-0067">ATP-binding</keyword>
<comment type="catalytic activity">
    <reaction evidence="9">
        <text>L-threonyl-[protein] + ATP = O-phospho-L-threonyl-[protein] + ADP + H(+)</text>
        <dbReference type="Rhea" id="RHEA:46608"/>
        <dbReference type="Rhea" id="RHEA-COMP:11060"/>
        <dbReference type="Rhea" id="RHEA-COMP:11605"/>
        <dbReference type="ChEBI" id="CHEBI:15378"/>
        <dbReference type="ChEBI" id="CHEBI:30013"/>
        <dbReference type="ChEBI" id="CHEBI:30616"/>
        <dbReference type="ChEBI" id="CHEBI:61977"/>
        <dbReference type="ChEBI" id="CHEBI:456216"/>
        <dbReference type="EC" id="2.7.11.25"/>
    </reaction>
</comment>
<feature type="repeat" description="PPR" evidence="11">
    <location>
        <begin position="957"/>
        <end position="991"/>
    </location>
</feature>
<dbReference type="InterPro" id="IPR008271">
    <property type="entry name" value="Ser/Thr_kinase_AS"/>
</dbReference>
<evidence type="ECO:0000256" key="13">
    <source>
        <dbReference type="SAM" id="MobiDB-lite"/>
    </source>
</evidence>
<dbReference type="EC" id="2.7.11.25" evidence="2"/>
<feature type="region of interest" description="Disordered" evidence="13">
    <location>
        <begin position="595"/>
        <end position="619"/>
    </location>
</feature>
<feature type="repeat" description="PPR" evidence="11">
    <location>
        <begin position="852"/>
        <end position="886"/>
    </location>
</feature>
<dbReference type="InterPro" id="IPR017441">
    <property type="entry name" value="Protein_kinase_ATP_BS"/>
</dbReference>
<dbReference type="InterPro" id="IPR000719">
    <property type="entry name" value="Prot_kinase_dom"/>
</dbReference>
<dbReference type="Proteomes" id="UP000317650">
    <property type="component" value="Chromosome 1"/>
</dbReference>
<dbReference type="Pfam" id="PF13041">
    <property type="entry name" value="PPR_2"/>
    <property type="match status" value="3"/>
</dbReference>
<protein>
    <recommendedName>
        <fullName evidence="2">mitogen-activated protein kinase kinase kinase</fullName>
        <ecNumber evidence="2">2.7.11.25</ecNumber>
    </recommendedName>
</protein>
<keyword evidence="4" id="KW-0808">Transferase</keyword>
<evidence type="ECO:0000256" key="11">
    <source>
        <dbReference type="PROSITE-ProRule" id="PRU00708"/>
    </source>
</evidence>
<keyword evidence="3" id="KW-0723">Serine/threonine-protein kinase</keyword>
<feature type="compositionally biased region" description="Polar residues" evidence="13">
    <location>
        <begin position="595"/>
        <end position="609"/>
    </location>
</feature>
<dbReference type="GO" id="GO:0004709">
    <property type="term" value="F:MAP kinase kinase kinase activity"/>
    <property type="evidence" value="ECO:0007669"/>
    <property type="project" value="UniProtKB-EC"/>
</dbReference>
<keyword evidence="5" id="KW-0677">Repeat</keyword>
<evidence type="ECO:0000256" key="7">
    <source>
        <dbReference type="ARBA" id="ARBA00022777"/>
    </source>
</evidence>
<comment type="caution">
    <text evidence="15">The sequence shown here is derived from an EMBL/GenBank/DDBJ whole genome shotgun (WGS) entry which is preliminary data.</text>
</comment>
<evidence type="ECO:0000256" key="10">
    <source>
        <dbReference type="ARBA" id="ARBA00048329"/>
    </source>
</evidence>
<evidence type="ECO:0000256" key="9">
    <source>
        <dbReference type="ARBA" id="ARBA00047559"/>
    </source>
</evidence>
<dbReference type="InterPro" id="IPR011009">
    <property type="entry name" value="Kinase-like_dom_sf"/>
</dbReference>
<dbReference type="Pfam" id="PF00069">
    <property type="entry name" value="Pkinase"/>
    <property type="match status" value="2"/>
</dbReference>
<evidence type="ECO:0000313" key="15">
    <source>
        <dbReference type="EMBL" id="THU63426.1"/>
    </source>
</evidence>
<evidence type="ECO:0000256" key="3">
    <source>
        <dbReference type="ARBA" id="ARBA00022527"/>
    </source>
</evidence>
<evidence type="ECO:0000256" key="6">
    <source>
        <dbReference type="ARBA" id="ARBA00022741"/>
    </source>
</evidence>
<dbReference type="PROSITE" id="PS00107">
    <property type="entry name" value="PROTEIN_KINASE_ATP"/>
    <property type="match status" value="1"/>
</dbReference>
<feature type="repeat" description="PPR" evidence="11">
    <location>
        <begin position="1028"/>
        <end position="1062"/>
    </location>
</feature>
<dbReference type="EMBL" id="PYDT01000004">
    <property type="protein sequence ID" value="THU63426.1"/>
    <property type="molecule type" value="Genomic_DNA"/>
</dbReference>
<feature type="region of interest" description="Disordered" evidence="13">
    <location>
        <begin position="1"/>
        <end position="33"/>
    </location>
</feature>
<dbReference type="PANTHER" id="PTHR48016:SF29">
    <property type="entry name" value="MITOGEN-ACTIVATED PROTEIN KINASE KINASE KINASE 1-RELATED"/>
    <property type="match status" value="1"/>
</dbReference>
<dbReference type="Gene3D" id="1.10.510.10">
    <property type="entry name" value="Transferase(Phosphotransferase) domain 1"/>
    <property type="match status" value="1"/>
</dbReference>
<evidence type="ECO:0000259" key="14">
    <source>
        <dbReference type="PROSITE" id="PS50011"/>
    </source>
</evidence>
<dbReference type="STRING" id="52838.A0A4V4H7D4"/>
<dbReference type="InterPro" id="IPR050538">
    <property type="entry name" value="MAP_kinase_kinase_kinase"/>
</dbReference>
<feature type="repeat" description="PPR" evidence="11">
    <location>
        <begin position="1063"/>
        <end position="1093"/>
    </location>
</feature>
<reference evidence="15 16" key="1">
    <citation type="journal article" date="2019" name="Nat. Plants">
        <title>Genome sequencing of Musa balbisiana reveals subgenome evolution and function divergence in polyploid bananas.</title>
        <authorList>
            <person name="Yao X."/>
        </authorList>
    </citation>
    <scope>NUCLEOTIDE SEQUENCE [LARGE SCALE GENOMIC DNA]</scope>
    <source>
        <strain evidence="16">cv. DH-PKW</strain>
        <tissue evidence="15">Leaves</tissue>
    </source>
</reference>
<dbReference type="GO" id="GO:0005737">
    <property type="term" value="C:cytoplasm"/>
    <property type="evidence" value="ECO:0007669"/>
    <property type="project" value="TreeGrafter"/>
</dbReference>
<feature type="compositionally biased region" description="Low complexity" evidence="13">
    <location>
        <begin position="45"/>
        <end position="57"/>
    </location>
</feature>
<feature type="repeat" description="PPR" evidence="11">
    <location>
        <begin position="992"/>
        <end position="1027"/>
    </location>
</feature>
<feature type="compositionally biased region" description="Basic and acidic residues" evidence="13">
    <location>
        <begin position="274"/>
        <end position="289"/>
    </location>
</feature>
<dbReference type="InterPro" id="IPR002885">
    <property type="entry name" value="PPR_rpt"/>
</dbReference>